<accession>A0ABR4CU40</accession>
<name>A0ABR4CU40_9HELO</name>
<dbReference type="EMBL" id="JAZHXI010000003">
    <property type="protein sequence ID" value="KAL2073479.1"/>
    <property type="molecule type" value="Genomic_DNA"/>
</dbReference>
<proteinExistence type="predicted"/>
<sequence length="94" mass="9766">MAWTAPSAPSPSCPYLPYPTVAQHYFKAKAPLRFPRVQPSSSSSSSSSSLDTCGSKPSLIACSSKVIVGGVAATLCNLRSQLHPPALPLLNALP</sequence>
<keyword evidence="3" id="KW-1185">Reference proteome</keyword>
<organism evidence="2 3">
    <name type="scientific">Oculimacula yallundae</name>
    <dbReference type="NCBI Taxonomy" id="86028"/>
    <lineage>
        <taxon>Eukaryota</taxon>
        <taxon>Fungi</taxon>
        <taxon>Dikarya</taxon>
        <taxon>Ascomycota</taxon>
        <taxon>Pezizomycotina</taxon>
        <taxon>Leotiomycetes</taxon>
        <taxon>Helotiales</taxon>
        <taxon>Ploettnerulaceae</taxon>
        <taxon>Oculimacula</taxon>
    </lineage>
</organism>
<comment type="caution">
    <text evidence="2">The sequence shown here is derived from an EMBL/GenBank/DDBJ whole genome shotgun (WGS) entry which is preliminary data.</text>
</comment>
<reference evidence="2 3" key="1">
    <citation type="journal article" date="2024" name="Commun. Biol.">
        <title>Comparative genomic analysis of thermophilic fungi reveals convergent evolutionary adaptations and gene losses.</title>
        <authorList>
            <person name="Steindorff A.S."/>
            <person name="Aguilar-Pontes M.V."/>
            <person name="Robinson A.J."/>
            <person name="Andreopoulos B."/>
            <person name="LaButti K."/>
            <person name="Kuo A."/>
            <person name="Mondo S."/>
            <person name="Riley R."/>
            <person name="Otillar R."/>
            <person name="Haridas S."/>
            <person name="Lipzen A."/>
            <person name="Grimwood J."/>
            <person name="Schmutz J."/>
            <person name="Clum A."/>
            <person name="Reid I.D."/>
            <person name="Moisan M.C."/>
            <person name="Butler G."/>
            <person name="Nguyen T.T.M."/>
            <person name="Dewar K."/>
            <person name="Conant G."/>
            <person name="Drula E."/>
            <person name="Henrissat B."/>
            <person name="Hansel C."/>
            <person name="Singer S."/>
            <person name="Hutchinson M.I."/>
            <person name="de Vries R.P."/>
            <person name="Natvig D.O."/>
            <person name="Powell A.J."/>
            <person name="Tsang A."/>
            <person name="Grigoriev I.V."/>
        </authorList>
    </citation>
    <scope>NUCLEOTIDE SEQUENCE [LARGE SCALE GENOMIC DNA]</scope>
    <source>
        <strain evidence="2 3">CBS 494.80</strain>
    </source>
</reference>
<evidence type="ECO:0000313" key="3">
    <source>
        <dbReference type="Proteomes" id="UP001595075"/>
    </source>
</evidence>
<dbReference type="Proteomes" id="UP001595075">
    <property type="component" value="Unassembled WGS sequence"/>
</dbReference>
<feature type="compositionally biased region" description="Low complexity" evidence="1">
    <location>
        <begin position="40"/>
        <end position="49"/>
    </location>
</feature>
<evidence type="ECO:0000256" key="1">
    <source>
        <dbReference type="SAM" id="MobiDB-lite"/>
    </source>
</evidence>
<evidence type="ECO:0000313" key="2">
    <source>
        <dbReference type="EMBL" id="KAL2073479.1"/>
    </source>
</evidence>
<protein>
    <submittedName>
        <fullName evidence="2">Uncharacterized protein</fullName>
    </submittedName>
</protein>
<feature type="region of interest" description="Disordered" evidence="1">
    <location>
        <begin position="35"/>
        <end position="55"/>
    </location>
</feature>
<gene>
    <name evidence="2" type="ORF">VTL71DRAFT_10805</name>
</gene>